<accession>I7J520</accession>
<feature type="short sequence motif" description="Q motif" evidence="11">
    <location>
        <begin position="4"/>
        <end position="32"/>
    </location>
</feature>
<comment type="caution">
    <text evidence="16">The sequence shown here is derived from an EMBL/GenBank/DDBJ whole genome shotgun (WGS) entry which is preliminary data.</text>
</comment>
<dbReference type="SMART" id="SM00487">
    <property type="entry name" value="DEXDc"/>
    <property type="match status" value="1"/>
</dbReference>
<evidence type="ECO:0000256" key="4">
    <source>
        <dbReference type="ARBA" id="ARBA00022801"/>
    </source>
</evidence>
<dbReference type="OrthoDB" id="9805696at2"/>
<comment type="similarity">
    <text evidence="8 12">Belongs to the DEAD box helicase family.</text>
</comment>
<evidence type="ECO:0000256" key="9">
    <source>
        <dbReference type="ARBA" id="ARBA00047984"/>
    </source>
</evidence>
<evidence type="ECO:0000256" key="6">
    <source>
        <dbReference type="ARBA" id="ARBA00022840"/>
    </source>
</evidence>
<dbReference type="PANTHER" id="PTHR47963:SF8">
    <property type="entry name" value="ATP-DEPENDENT RNA HELICASE DEAD"/>
    <property type="match status" value="1"/>
</dbReference>
<reference evidence="16 17" key="1">
    <citation type="journal article" date="2011" name="J. Bacteriol.">
        <title>Draft genome sequence of Caloramator australicus strain RC3T, a thermoanaerobe from the Great Artesian Basin of Australia.</title>
        <authorList>
            <person name="Ogg C.D."/>
            <person name="Patel B.K.C."/>
        </authorList>
    </citation>
    <scope>NUCLEOTIDE SEQUENCE [LARGE SCALE GENOMIC DNA]</scope>
    <source>
        <strain evidence="16 17">RC3</strain>
    </source>
</reference>
<dbReference type="InterPro" id="IPR014014">
    <property type="entry name" value="RNA_helicase_DEAD_Q_motif"/>
</dbReference>
<evidence type="ECO:0000256" key="12">
    <source>
        <dbReference type="RuleBase" id="RU000492"/>
    </source>
</evidence>
<evidence type="ECO:0000256" key="10">
    <source>
        <dbReference type="ARBA" id="ARBA00067932"/>
    </source>
</evidence>
<evidence type="ECO:0000259" key="13">
    <source>
        <dbReference type="PROSITE" id="PS51192"/>
    </source>
</evidence>
<evidence type="ECO:0000256" key="3">
    <source>
        <dbReference type="ARBA" id="ARBA00022741"/>
    </source>
</evidence>
<dbReference type="GO" id="GO:0005829">
    <property type="term" value="C:cytosol"/>
    <property type="evidence" value="ECO:0007669"/>
    <property type="project" value="TreeGrafter"/>
</dbReference>
<dbReference type="GO" id="GO:0033592">
    <property type="term" value="F:RNA strand annealing activity"/>
    <property type="evidence" value="ECO:0007669"/>
    <property type="project" value="TreeGrafter"/>
</dbReference>
<dbReference type="InterPro" id="IPR014001">
    <property type="entry name" value="Helicase_ATP-bd"/>
</dbReference>
<dbReference type="AlphaFoldDB" id="I7J520"/>
<dbReference type="Pfam" id="PF25399">
    <property type="entry name" value="DeaD_dimer"/>
    <property type="match status" value="1"/>
</dbReference>
<dbReference type="InterPro" id="IPR005580">
    <property type="entry name" value="DbpA/CsdA_RNA-bd_dom"/>
</dbReference>
<dbReference type="PROSITE" id="PS00039">
    <property type="entry name" value="DEAD_ATP_HELICASE"/>
    <property type="match status" value="1"/>
</dbReference>
<dbReference type="InterPro" id="IPR000629">
    <property type="entry name" value="RNA-helicase_DEAD-box_CS"/>
</dbReference>
<name>I7J520_9CLOT</name>
<keyword evidence="17" id="KW-1185">Reference proteome</keyword>
<evidence type="ECO:0000313" key="17">
    <source>
        <dbReference type="Proteomes" id="UP000007652"/>
    </source>
</evidence>
<dbReference type="Pfam" id="PF00271">
    <property type="entry name" value="Helicase_C"/>
    <property type="match status" value="1"/>
</dbReference>
<dbReference type="Gene3D" id="3.40.50.300">
    <property type="entry name" value="P-loop containing nucleotide triphosphate hydrolases"/>
    <property type="match status" value="2"/>
</dbReference>
<dbReference type="STRING" id="857293.CAAU_1317"/>
<proteinExistence type="inferred from homology"/>
<gene>
    <name evidence="16" type="ORF">CAAU_1317</name>
</gene>
<dbReference type="GO" id="GO:0005524">
    <property type="term" value="F:ATP binding"/>
    <property type="evidence" value="ECO:0007669"/>
    <property type="project" value="UniProtKB-KW"/>
</dbReference>
<feature type="domain" description="Helicase ATP-binding" evidence="13">
    <location>
        <begin position="35"/>
        <end position="206"/>
    </location>
</feature>
<dbReference type="Proteomes" id="UP000007652">
    <property type="component" value="Unassembled WGS sequence"/>
</dbReference>
<dbReference type="Gene3D" id="3.30.70.330">
    <property type="match status" value="1"/>
</dbReference>
<dbReference type="Pfam" id="PF00270">
    <property type="entry name" value="DEAD"/>
    <property type="match status" value="1"/>
</dbReference>
<comment type="catalytic activity">
    <reaction evidence="9">
        <text>ATP + H2O = ADP + phosphate + H(+)</text>
        <dbReference type="Rhea" id="RHEA:13065"/>
        <dbReference type="ChEBI" id="CHEBI:15377"/>
        <dbReference type="ChEBI" id="CHEBI:15378"/>
        <dbReference type="ChEBI" id="CHEBI:30616"/>
        <dbReference type="ChEBI" id="CHEBI:43474"/>
        <dbReference type="ChEBI" id="CHEBI:456216"/>
        <dbReference type="EC" id="3.6.4.13"/>
    </reaction>
</comment>
<dbReference type="InterPro" id="IPR011545">
    <property type="entry name" value="DEAD/DEAH_box_helicase_dom"/>
</dbReference>
<evidence type="ECO:0000256" key="11">
    <source>
        <dbReference type="PROSITE-ProRule" id="PRU00552"/>
    </source>
</evidence>
<keyword evidence="3 12" id="KW-0547">Nucleotide-binding</keyword>
<evidence type="ECO:0000313" key="16">
    <source>
        <dbReference type="EMBL" id="CCJ33401.1"/>
    </source>
</evidence>
<dbReference type="RefSeq" id="WP_008908671.1">
    <property type="nucleotide sequence ID" value="NZ_CAKP01000067.1"/>
</dbReference>
<keyword evidence="2" id="KW-0963">Cytoplasm</keyword>
<dbReference type="InterPro" id="IPR057325">
    <property type="entry name" value="DeaD_dimer"/>
</dbReference>
<keyword evidence="7" id="KW-0346">Stress response</keyword>
<dbReference type="SMART" id="SM00490">
    <property type="entry name" value="HELICc"/>
    <property type="match status" value="1"/>
</dbReference>
<feature type="domain" description="Helicase C-terminal" evidence="14">
    <location>
        <begin position="217"/>
        <end position="379"/>
    </location>
</feature>
<evidence type="ECO:0000256" key="1">
    <source>
        <dbReference type="ARBA" id="ARBA00012552"/>
    </source>
</evidence>
<dbReference type="CDD" id="cd12252">
    <property type="entry name" value="RRM_DbpA"/>
    <property type="match status" value="1"/>
</dbReference>
<dbReference type="SUPFAM" id="SSF52540">
    <property type="entry name" value="P-loop containing nucleoside triphosphate hydrolases"/>
    <property type="match status" value="1"/>
</dbReference>
<evidence type="ECO:0000259" key="14">
    <source>
        <dbReference type="PROSITE" id="PS51194"/>
    </source>
</evidence>
<dbReference type="GO" id="GO:0009409">
    <property type="term" value="P:response to cold"/>
    <property type="evidence" value="ECO:0007669"/>
    <property type="project" value="TreeGrafter"/>
</dbReference>
<evidence type="ECO:0000256" key="7">
    <source>
        <dbReference type="ARBA" id="ARBA00023016"/>
    </source>
</evidence>
<evidence type="ECO:0000259" key="15">
    <source>
        <dbReference type="PROSITE" id="PS51195"/>
    </source>
</evidence>
<dbReference type="InterPro" id="IPR012677">
    <property type="entry name" value="Nucleotide-bd_a/b_plait_sf"/>
</dbReference>
<dbReference type="Pfam" id="PF03880">
    <property type="entry name" value="DbpA"/>
    <property type="match status" value="1"/>
</dbReference>
<evidence type="ECO:0000256" key="8">
    <source>
        <dbReference type="ARBA" id="ARBA00038437"/>
    </source>
</evidence>
<dbReference type="CDD" id="cd00268">
    <property type="entry name" value="DEADc"/>
    <property type="match status" value="1"/>
</dbReference>
<dbReference type="PANTHER" id="PTHR47963">
    <property type="entry name" value="DEAD-BOX ATP-DEPENDENT RNA HELICASE 47, MITOCHONDRIAL"/>
    <property type="match status" value="1"/>
</dbReference>
<organism evidence="16 17">
    <name type="scientific">Caloramator australicus RC3</name>
    <dbReference type="NCBI Taxonomy" id="857293"/>
    <lineage>
        <taxon>Bacteria</taxon>
        <taxon>Bacillati</taxon>
        <taxon>Bacillota</taxon>
        <taxon>Clostridia</taxon>
        <taxon>Eubacteriales</taxon>
        <taxon>Clostridiaceae</taxon>
        <taxon>Caloramator</taxon>
    </lineage>
</organism>
<dbReference type="GO" id="GO:0003724">
    <property type="term" value="F:RNA helicase activity"/>
    <property type="evidence" value="ECO:0007669"/>
    <property type="project" value="UniProtKB-EC"/>
</dbReference>
<evidence type="ECO:0000256" key="5">
    <source>
        <dbReference type="ARBA" id="ARBA00022806"/>
    </source>
</evidence>
<protein>
    <recommendedName>
        <fullName evidence="10">ATP-dependent RNA helicase CshA</fullName>
        <ecNumber evidence="1">3.6.4.13</ecNumber>
    </recommendedName>
</protein>
<dbReference type="EC" id="3.6.4.13" evidence="1"/>
<dbReference type="InterPro" id="IPR027417">
    <property type="entry name" value="P-loop_NTPase"/>
</dbReference>
<dbReference type="InterPro" id="IPR050547">
    <property type="entry name" value="DEAD_box_RNA_helicases"/>
</dbReference>
<sequence length="526" mass="59501">MEKIKFEELNLSKEILKAIEELGYEEATPIQAKTIPIILQGKDIIGQAQTGTGKTAAFGIPTLERIDPSKKTIQALILCPTRELAIQVSEELKKLSKYKKAIGILPIYGGQSIERQIQSLKKGVNIIIGTPGRCIDHIERGTLKLEDIKLFILDEADEMLNMGFIEDIEFILDKTPKDKQTLLFSATMPDPILKLTKKYLKNPEHIKVVHKELTVPTIEQIYFEVKEAHKIEILSRLLDIYNPKLALVFCNTKKKVDEVVSSLQARGYLADALHGDMKQNQRDRVMAKFRSGTIDVLVATDVAARGIDVEDVEIVFNYDVPQDEEYYVHRIGRTGRAGREGKAFTFVSGKDIYKLRDIQRYTKTKIKLQKIPTLHDVEESRTSKIIDRIKESINEGNLEKYSDIIERIIDDEYTSLDVAAALLKIVMSEDKRYDEIEDAFEGTGAEPGMVRLFVNVGKNHKISPRDIVGAIADKVKLPGDLIGRIDIFDKFSFVEVPTDYANEVLDIMKNNTIKGKKVNIEIAKNK</sequence>
<dbReference type="GO" id="GO:0016787">
    <property type="term" value="F:hydrolase activity"/>
    <property type="evidence" value="ECO:0007669"/>
    <property type="project" value="UniProtKB-KW"/>
</dbReference>
<dbReference type="InterPro" id="IPR001650">
    <property type="entry name" value="Helicase_C-like"/>
</dbReference>
<feature type="domain" description="DEAD-box RNA helicase Q" evidence="15">
    <location>
        <begin position="4"/>
        <end position="32"/>
    </location>
</feature>
<dbReference type="EMBL" id="CAKP01000067">
    <property type="protein sequence ID" value="CCJ33401.1"/>
    <property type="molecule type" value="Genomic_DNA"/>
</dbReference>
<dbReference type="CDD" id="cd18787">
    <property type="entry name" value="SF2_C_DEAD"/>
    <property type="match status" value="1"/>
</dbReference>
<keyword evidence="4 12" id="KW-0378">Hydrolase</keyword>
<dbReference type="PROSITE" id="PS51195">
    <property type="entry name" value="Q_MOTIF"/>
    <property type="match status" value="1"/>
</dbReference>
<dbReference type="PROSITE" id="PS51194">
    <property type="entry name" value="HELICASE_CTER"/>
    <property type="match status" value="1"/>
</dbReference>
<keyword evidence="6 12" id="KW-0067">ATP-binding</keyword>
<dbReference type="FunFam" id="3.40.50.300:FF:000108">
    <property type="entry name" value="ATP-dependent RNA helicase RhlE"/>
    <property type="match status" value="1"/>
</dbReference>
<dbReference type="GO" id="GO:0005840">
    <property type="term" value="C:ribosome"/>
    <property type="evidence" value="ECO:0007669"/>
    <property type="project" value="TreeGrafter"/>
</dbReference>
<dbReference type="InterPro" id="IPR044742">
    <property type="entry name" value="DEAD/DEAH_RhlB"/>
</dbReference>
<evidence type="ECO:0000256" key="2">
    <source>
        <dbReference type="ARBA" id="ARBA00022490"/>
    </source>
</evidence>
<dbReference type="eggNOG" id="COG0513">
    <property type="taxonomic scope" value="Bacteria"/>
</dbReference>
<keyword evidence="5 12" id="KW-0347">Helicase</keyword>
<dbReference type="PROSITE" id="PS51192">
    <property type="entry name" value="HELICASE_ATP_BIND_1"/>
    <property type="match status" value="1"/>
</dbReference>